<dbReference type="InterPro" id="IPR029044">
    <property type="entry name" value="Nucleotide-diphossugar_trans"/>
</dbReference>
<dbReference type="InterPro" id="IPR001296">
    <property type="entry name" value="Glyco_trans_1"/>
</dbReference>
<feature type="domain" description="Glycosyltransferase 2-like" evidence="3">
    <location>
        <begin position="12"/>
        <end position="139"/>
    </location>
</feature>
<dbReference type="GO" id="GO:0016758">
    <property type="term" value="F:hexosyltransferase activity"/>
    <property type="evidence" value="ECO:0007669"/>
    <property type="project" value="UniProtKB-ARBA"/>
</dbReference>
<dbReference type="RefSeq" id="WP_100307134.1">
    <property type="nucleotide sequence ID" value="NZ_PGET01000001.1"/>
</dbReference>
<proteinExistence type="predicted"/>
<feature type="domain" description="Glycosyltransferase 2-like" evidence="3">
    <location>
        <begin position="297"/>
        <end position="452"/>
    </location>
</feature>
<feature type="domain" description="Glycosyl transferase family 1" evidence="2">
    <location>
        <begin position="779"/>
        <end position="943"/>
    </location>
</feature>
<evidence type="ECO:0000313" key="4">
    <source>
        <dbReference type="EMBL" id="PJJ30942.1"/>
    </source>
</evidence>
<dbReference type="Gene3D" id="3.40.50.2000">
    <property type="entry name" value="Glycogen Phosphorylase B"/>
    <property type="match status" value="2"/>
</dbReference>
<dbReference type="EMBL" id="PGET01000001">
    <property type="protein sequence ID" value="PJJ30942.1"/>
    <property type="molecule type" value="Genomic_DNA"/>
</dbReference>
<accession>A0A2M8ZBV3</accession>
<evidence type="ECO:0000259" key="3">
    <source>
        <dbReference type="Pfam" id="PF00535"/>
    </source>
</evidence>
<reference evidence="4 5" key="1">
    <citation type="submission" date="2017-11" db="EMBL/GenBank/DDBJ databases">
        <title>Understudied soil microbes with underappreciated capabilities: Untangling the Clostridium saccharolyticum group.</title>
        <authorList>
            <person name="Leschine S."/>
        </authorList>
    </citation>
    <scope>NUCLEOTIDE SEQUENCE [LARGE SCALE GENOMIC DNA]</scope>
    <source>
        <strain evidence="4 5">18A</strain>
    </source>
</reference>
<comment type="caution">
    <text evidence="4">The sequence shown here is derived from an EMBL/GenBank/DDBJ whole genome shotgun (WGS) entry which is preliminary data.</text>
</comment>
<dbReference type="InterPro" id="IPR001173">
    <property type="entry name" value="Glyco_trans_2-like"/>
</dbReference>
<protein>
    <submittedName>
        <fullName evidence="4">Glycosyltransferase involved in cell wall biosynthesis</fullName>
    </submittedName>
</protein>
<gene>
    <name evidence="4" type="ORF">H171_4564</name>
</gene>
<dbReference type="Gene3D" id="3.90.550.10">
    <property type="entry name" value="Spore Coat Polysaccharide Biosynthesis Protein SpsA, Chain A"/>
    <property type="match status" value="2"/>
</dbReference>
<keyword evidence="1" id="KW-0175">Coiled coil</keyword>
<feature type="coiled-coil region" evidence="1">
    <location>
        <begin position="249"/>
        <end position="289"/>
    </location>
</feature>
<dbReference type="CDD" id="cd00761">
    <property type="entry name" value="Glyco_tranf_GTA_type"/>
    <property type="match status" value="1"/>
</dbReference>
<name>A0A2M8ZBV3_9FIRM</name>
<dbReference type="PANTHER" id="PTHR22916:SF3">
    <property type="entry name" value="UDP-GLCNAC:BETAGAL BETA-1,3-N-ACETYLGLUCOSAMINYLTRANSFERASE-LIKE PROTEIN 1"/>
    <property type="match status" value="1"/>
</dbReference>
<dbReference type="SUPFAM" id="SSF53756">
    <property type="entry name" value="UDP-Glycosyltransferase/glycogen phosphorylase"/>
    <property type="match status" value="1"/>
</dbReference>
<sequence length="1086" mass="125206">MSMEMNKLPKISVIIPFYNRIELLKESINSVLNQTYQDFEIILVDDGSTEDIKDIELLANQKQKIRLYTQENKGVSAARNFGISMAKGEFIAFLDSDDLFLPEKLEKQINFMEENDYLISHTSYECFSNDNRRIRVMDSGMERGNLFKRFLYCCRVATPTVMLKKELLDKFDQPFCTKFHIGEDVCLWIDLAYQYEIGGIDEILTSVRYSDTTAALDLNKQRMGLTNILSHIMSRPEYANNEHEIAKLVNALNIQYEMARIQAEQAERINNIRENLKSYHKKIEVEQKEKGFFPKISIVIPVYNGANYMREAIDSALFQTYPNIEVVVVNDGSTDGGQTDKIARSYGDYISYYIKENGGVATALNYGINKMTGEYFSWLSHDDMYTPKKIENQIKELTNCDDKETLIMGGYQVVSANGEKLYEVDPIKLYGNEKLRNGLFVLMRGCVHGCSLLINKRHFERVGCFDPTLPTTQDYDLWFRMLRRQKVKFIESLDILSRSHEEQDSKKLITTHVAECDRLWIGMINSLSPEEMCEMEGSVQKFYVKTREFLVNNTGYKNVIAFLTRRILITMVENMKSNPIRVNELLRESKIPKSILAQKNIEELIRKEKIKPRIAFLLPFPNELGGLNRIVLQMAGLLTPKYEVLLIMDDHYDGNGYSLCENIIQVEAPKVTANADILPKLLVILNVDICINSYNCIPEYLNLYEPLRNMGIKTIAWSHEFYFLPYWNTDLYKCLSIKNNALACANAVIWLNSTSASFYSQLNDNALVMPNMVTIENIKSDIKHQQKNIIAIGRFDDPRKGFKELLQVFKKISLNNDTVELYIVGPYDLGQSVPGDESLTYEMLIRKLNLPLSRIHFTGWVKEVEQYYEKACLHLMTSRYEGFGLAITEAAAYNIPSVIFEGSGLDDIITDGVDGYVIPQGNLNEMAEKIIDLLADSEKVSQMEIAVGDIIHRYSKDNIVRRWEVLIELVLKYSMSQQEELNIALHDYLMFEPKNREALYKQAIQEYESCIQKLLASRVEVTDGTGNVVYYPLYDGAYQQECINMMNSLSWKITKPLRLIRKVQLSLKQGGLKVTLRKIKRKLFKY</sequence>
<dbReference type="Pfam" id="PF00535">
    <property type="entry name" value="Glycos_transf_2"/>
    <property type="match status" value="2"/>
</dbReference>
<keyword evidence="4" id="KW-0808">Transferase</keyword>
<evidence type="ECO:0000256" key="1">
    <source>
        <dbReference type="SAM" id="Coils"/>
    </source>
</evidence>
<evidence type="ECO:0000313" key="5">
    <source>
        <dbReference type="Proteomes" id="UP000231092"/>
    </source>
</evidence>
<dbReference type="OrthoDB" id="9815829at2"/>
<evidence type="ECO:0000259" key="2">
    <source>
        <dbReference type="Pfam" id="PF00534"/>
    </source>
</evidence>
<organism evidence="4 5">
    <name type="scientific">[Clostridium] celerecrescens 18A</name>
    <dbReference type="NCBI Taxonomy" id="1286362"/>
    <lineage>
        <taxon>Bacteria</taxon>
        <taxon>Bacillati</taxon>
        <taxon>Bacillota</taxon>
        <taxon>Clostridia</taxon>
        <taxon>Lachnospirales</taxon>
        <taxon>Lachnospiraceae</taxon>
        <taxon>Lacrimispora</taxon>
    </lineage>
</organism>
<dbReference type="SUPFAM" id="SSF53448">
    <property type="entry name" value="Nucleotide-diphospho-sugar transferases"/>
    <property type="match status" value="2"/>
</dbReference>
<dbReference type="Pfam" id="PF00534">
    <property type="entry name" value="Glycos_transf_1"/>
    <property type="match status" value="1"/>
</dbReference>
<dbReference type="Proteomes" id="UP000231092">
    <property type="component" value="Unassembled WGS sequence"/>
</dbReference>
<dbReference type="AlphaFoldDB" id="A0A2M8ZBV3"/>
<dbReference type="PANTHER" id="PTHR22916">
    <property type="entry name" value="GLYCOSYLTRANSFERASE"/>
    <property type="match status" value="1"/>
</dbReference>